<dbReference type="InterPro" id="IPR011990">
    <property type="entry name" value="TPR-like_helical_dom_sf"/>
</dbReference>
<dbReference type="InterPro" id="IPR021183">
    <property type="entry name" value="NatA_aux_su"/>
</dbReference>
<dbReference type="PROSITE" id="PS50005">
    <property type="entry name" value="TPR"/>
    <property type="match status" value="1"/>
</dbReference>
<keyword evidence="6" id="KW-1185">Reference proteome</keyword>
<dbReference type="Gene3D" id="1.25.40.1040">
    <property type="match status" value="1"/>
</dbReference>
<protein>
    <submittedName>
        <fullName evidence="5">N-terminal acetyltransferase A, auxiliary subunit</fullName>
    </submittedName>
</protein>
<dbReference type="SMART" id="SM00028">
    <property type="entry name" value="TPR"/>
    <property type="match status" value="3"/>
</dbReference>
<evidence type="ECO:0000256" key="1">
    <source>
        <dbReference type="ARBA" id="ARBA00022737"/>
    </source>
</evidence>
<dbReference type="AlphaFoldDB" id="A0A1B7TI76"/>
<dbReference type="OrthoDB" id="10263032at2759"/>
<comment type="caution">
    <text evidence="5">The sequence shown here is derived from an EMBL/GenBank/DDBJ whole genome shotgun (WGS) entry which is preliminary data.</text>
</comment>
<sequence>MSHRRKVPAGAIPAKLKAALAAKKAANGSTSSTSSETTTITNSDPIIYPMTTTNINNFQGAPKENQNVSQAVNIFNSNSKQYKKALKFVDTNLKKNGLHFNSLVVKALLLVKLEQPLDAKACMDKALSKVPGSTKKKINFNIITAMGCHLVSSYYKEIDDYEENYVWLQRAYEAGGGFQNQTQLPMLNQLCLLAAQLRKYPELLEYRQNYLHGKAGYRANWSGLAVALDLNNKKGEAVAKLTQFEEAAAGKLGEKEAYEHSECTMYKNDLLFKMAKMDHKLLREVLKHLFENENVIEDKLSYWERIAEVYVKLGDFEEASKIFRKLIKKNPDNFKYFKMLELTLGIKNDVIKKTKMYSNLLTMYPSSEPCRFMPLTFIEEESKLKEYLFFYLDLYWSKGVLATFQLLKPLFKNIKKTQIFQQLLEEICFKKLEKNEDKKIESIVIYLLSNLYLFQRRYNKSLEMIEKCIELDKSINDNKTLEFELFKARILKHMDKLGDACCIMETVRDKDLSDRFLNNKAVKYNLRNNDIDEAVDLISMFTKNDTSFADNGIPDLHSLQCNWFIVEQAESYRRLYETSLSEFIKSETHSDKMTIGKKMIEYRNLSIKRFEAVLNIYKIYKDDQYDFNSYCLRRGTVRQLLDLVKWVDKIHTLPIYKRTLNGLFELSLTFNKFNEATKEFQSKLFLVNHKPNDIEKIISYSPEADADPFGDKYNSISTESDFINKIVKKAFDNYSVEISKKKRDYILSFILEYKLNNLQLLKNLVKDYRDMISNINCYDDLVFNPTTVKLMESLIEILEKKKDEEDRSKDIIDSLTKQYVIEDNIMSHYQNKLLIDYSL</sequence>
<dbReference type="PANTHER" id="PTHR22767:SF2">
    <property type="entry name" value="N(ALPHA)-ACETYLTRANSFERASE 15_16, ISOFORM A"/>
    <property type="match status" value="1"/>
</dbReference>
<organism evidence="5 6">
    <name type="scientific">Hanseniaspora valbyensis NRRL Y-1626</name>
    <dbReference type="NCBI Taxonomy" id="766949"/>
    <lineage>
        <taxon>Eukaryota</taxon>
        <taxon>Fungi</taxon>
        <taxon>Dikarya</taxon>
        <taxon>Ascomycota</taxon>
        <taxon>Saccharomycotina</taxon>
        <taxon>Saccharomycetes</taxon>
        <taxon>Saccharomycodales</taxon>
        <taxon>Saccharomycodaceae</taxon>
        <taxon>Hanseniaspora</taxon>
    </lineage>
</organism>
<dbReference type="InterPro" id="IPR019734">
    <property type="entry name" value="TPR_rpt"/>
</dbReference>
<evidence type="ECO:0000256" key="3">
    <source>
        <dbReference type="PROSITE-ProRule" id="PRU00339"/>
    </source>
</evidence>
<dbReference type="SUPFAM" id="SSF48452">
    <property type="entry name" value="TPR-like"/>
    <property type="match status" value="2"/>
</dbReference>
<dbReference type="GO" id="GO:0016740">
    <property type="term" value="F:transferase activity"/>
    <property type="evidence" value="ECO:0007669"/>
    <property type="project" value="UniProtKB-KW"/>
</dbReference>
<dbReference type="PROSITE" id="PS50293">
    <property type="entry name" value="TPR_REGION"/>
    <property type="match status" value="1"/>
</dbReference>
<dbReference type="PANTHER" id="PTHR22767">
    <property type="entry name" value="N-TERMINAL ACETYLTRANSFERASE-RELATED"/>
    <property type="match status" value="1"/>
</dbReference>
<dbReference type="Gene3D" id="1.25.40.1010">
    <property type="match status" value="1"/>
</dbReference>
<reference evidence="6" key="1">
    <citation type="journal article" date="2016" name="Proc. Natl. Acad. Sci. U.S.A.">
        <title>Comparative genomics of biotechnologically important yeasts.</title>
        <authorList>
            <person name="Riley R."/>
            <person name="Haridas S."/>
            <person name="Wolfe K.H."/>
            <person name="Lopes M.R."/>
            <person name="Hittinger C.T."/>
            <person name="Goeker M."/>
            <person name="Salamov A.A."/>
            <person name="Wisecaver J.H."/>
            <person name="Long T.M."/>
            <person name="Calvey C.H."/>
            <person name="Aerts A.L."/>
            <person name="Barry K.W."/>
            <person name="Choi C."/>
            <person name="Clum A."/>
            <person name="Coughlan A.Y."/>
            <person name="Deshpande S."/>
            <person name="Douglass A.P."/>
            <person name="Hanson S.J."/>
            <person name="Klenk H.-P."/>
            <person name="LaButti K.M."/>
            <person name="Lapidus A."/>
            <person name="Lindquist E.A."/>
            <person name="Lipzen A.M."/>
            <person name="Meier-Kolthoff J.P."/>
            <person name="Ohm R.A."/>
            <person name="Otillar R.P."/>
            <person name="Pangilinan J.L."/>
            <person name="Peng Y."/>
            <person name="Rokas A."/>
            <person name="Rosa C.A."/>
            <person name="Scheuner C."/>
            <person name="Sibirny A.A."/>
            <person name="Slot J.C."/>
            <person name="Stielow J.B."/>
            <person name="Sun H."/>
            <person name="Kurtzman C.P."/>
            <person name="Blackwell M."/>
            <person name="Grigoriev I.V."/>
            <person name="Jeffries T.W."/>
        </authorList>
    </citation>
    <scope>NUCLEOTIDE SEQUENCE [LARGE SCALE GENOMIC DNA]</scope>
    <source>
        <strain evidence="6">NRRL Y-1626</strain>
    </source>
</reference>
<accession>A0A1B7TI76</accession>
<keyword evidence="2 3" id="KW-0802">TPR repeat</keyword>
<evidence type="ECO:0000313" key="5">
    <source>
        <dbReference type="EMBL" id="OBA28423.1"/>
    </source>
</evidence>
<evidence type="ECO:0000313" key="6">
    <source>
        <dbReference type="Proteomes" id="UP000092321"/>
    </source>
</evidence>
<proteinExistence type="predicted"/>
<keyword evidence="1" id="KW-0677">Repeat</keyword>
<dbReference type="Pfam" id="PF12569">
    <property type="entry name" value="NatA_aux_su"/>
    <property type="match status" value="2"/>
</dbReference>
<dbReference type="GO" id="GO:0031415">
    <property type="term" value="C:NatA complex"/>
    <property type="evidence" value="ECO:0007669"/>
    <property type="project" value="TreeGrafter"/>
</dbReference>
<evidence type="ECO:0000256" key="4">
    <source>
        <dbReference type="SAM" id="Coils"/>
    </source>
</evidence>
<gene>
    <name evidence="5" type="ORF">HANVADRAFT_51707</name>
</gene>
<feature type="coiled-coil region" evidence="4">
    <location>
        <begin position="788"/>
        <end position="818"/>
    </location>
</feature>
<feature type="repeat" description="TPR" evidence="3">
    <location>
        <begin position="300"/>
        <end position="333"/>
    </location>
</feature>
<keyword evidence="4" id="KW-0175">Coiled coil</keyword>
<dbReference type="Proteomes" id="UP000092321">
    <property type="component" value="Unassembled WGS sequence"/>
</dbReference>
<evidence type="ECO:0000256" key="2">
    <source>
        <dbReference type="ARBA" id="ARBA00022803"/>
    </source>
</evidence>
<keyword evidence="5" id="KW-0808">Transferase</keyword>
<name>A0A1B7TI76_9ASCO</name>
<dbReference type="EMBL" id="LXPE01000004">
    <property type="protein sequence ID" value="OBA28423.1"/>
    <property type="molecule type" value="Genomic_DNA"/>
</dbReference>